<protein>
    <submittedName>
        <fullName evidence="1">WG repeat-containing protein</fullName>
    </submittedName>
</protein>
<proteinExistence type="predicted"/>
<evidence type="ECO:0000313" key="1">
    <source>
        <dbReference type="EMBL" id="UOE33936.1"/>
    </source>
</evidence>
<sequence length="620" mass="68637">MPFRHQNRYGLMTPAGKVLTPATFRLVPRALGRGHLWIGDAPPGDPQRLVLLAESGEVLGKFQSVDNVPGNWGWVQAVGAGRTITLFDSLGHVLRATRYGKLEAPHEGLMVVALPDSIFPGNSGAYQEGRRSLIDAQGREIAPPRYDHLENFRYGYAYAFIRATKTAPARSGVLDHAGREHWLGPEWDKSPLTYRGGFYTRQSEDRRQAMALSVDAKELVPFSAGLAAITREGADWTDFVKVQQRDVSVPNHPRETWGLYDSLLRPLLPPRYSRIDVSNGWSVLYGFDPAWPARTPGYDDPRKGAAWRGQLVLPAEFNSLEVSSDSRFVVAGTYAPATRSWRFTTSERGGPPLPFDVESARYVGHGVFAVQQHNRWGLMRANGQVLRPCQDENPTTQLQAGLYYSRGTEPGGPEIADTLGRTVLPAGANQAAGFFTPTLAWVKRDGHYGVFSLRTGKFLLPPVLDDLPKMQPDGTFWAEHEGKTFIGSDGGPLVTFDAPGFRPAVLVGPELVLGTCGRGTDWALYNRKGRLISTEIVYVEGTVRNGLTAFARSNGVLWAKNAAGRYALINAQGQLLTPFKYDLFLDLQENAYPFYRGLGLAYNQDRQFVYVDCLGREYAW</sequence>
<dbReference type="Proteomes" id="UP000831390">
    <property type="component" value="Chromosome"/>
</dbReference>
<evidence type="ECO:0000313" key="2">
    <source>
        <dbReference type="Proteomes" id="UP000831390"/>
    </source>
</evidence>
<dbReference type="EMBL" id="CP094534">
    <property type="protein sequence ID" value="UOE33936.1"/>
    <property type="molecule type" value="Genomic_DNA"/>
</dbReference>
<gene>
    <name evidence="1" type="ORF">MTP16_22835</name>
</gene>
<dbReference type="InterPro" id="IPR032774">
    <property type="entry name" value="WG_beta_rep"/>
</dbReference>
<organism evidence="1 2">
    <name type="scientific">Hymenobacter monticola</name>
    <dbReference type="NCBI Taxonomy" id="1705399"/>
    <lineage>
        <taxon>Bacteria</taxon>
        <taxon>Pseudomonadati</taxon>
        <taxon>Bacteroidota</taxon>
        <taxon>Cytophagia</taxon>
        <taxon>Cytophagales</taxon>
        <taxon>Hymenobacteraceae</taxon>
        <taxon>Hymenobacter</taxon>
    </lineage>
</organism>
<accession>A0ABY4B464</accession>
<dbReference type="RefSeq" id="WP_243514451.1">
    <property type="nucleotide sequence ID" value="NZ_CP094534.1"/>
</dbReference>
<reference evidence="1 2" key="1">
    <citation type="submission" date="2022-03" db="EMBL/GenBank/DDBJ databases">
        <title>Hymenobactersp. isolated from the air.</title>
        <authorList>
            <person name="Won M."/>
            <person name="Kwon S.-W."/>
        </authorList>
    </citation>
    <scope>NUCLEOTIDE SEQUENCE [LARGE SCALE GENOMIC DNA]</scope>
    <source>
        <strain evidence="1 2">KACC 22596</strain>
    </source>
</reference>
<dbReference type="Pfam" id="PF14903">
    <property type="entry name" value="WG_beta_rep"/>
    <property type="match status" value="1"/>
</dbReference>
<name>A0ABY4B464_9BACT</name>
<keyword evidence="2" id="KW-1185">Reference proteome</keyword>